<feature type="transmembrane region" description="Helical" evidence="8">
    <location>
        <begin position="459"/>
        <end position="480"/>
    </location>
</feature>
<keyword evidence="7" id="KW-0868">Chloride</keyword>
<dbReference type="GO" id="GO:0005769">
    <property type="term" value="C:early endosome"/>
    <property type="evidence" value="ECO:0007669"/>
    <property type="project" value="TreeGrafter"/>
</dbReference>
<dbReference type="Proteomes" id="UP000191144">
    <property type="component" value="Chromosome E"/>
</dbReference>
<dbReference type="GO" id="GO:0005247">
    <property type="term" value="F:voltage-gated chloride channel activity"/>
    <property type="evidence" value="ECO:0007669"/>
    <property type="project" value="TreeGrafter"/>
</dbReference>
<dbReference type="PANTHER" id="PTHR45711:SF9">
    <property type="entry name" value="ANION_PROTON EXCHANGE TRANSPORTER GEF1"/>
    <property type="match status" value="1"/>
</dbReference>
<dbReference type="InterPro" id="IPR000644">
    <property type="entry name" value="CBS_dom"/>
</dbReference>
<feature type="transmembrane region" description="Helical" evidence="8">
    <location>
        <begin position="297"/>
        <end position="313"/>
    </location>
</feature>
<dbReference type="GO" id="GO:0005794">
    <property type="term" value="C:Golgi apparatus"/>
    <property type="evidence" value="ECO:0007669"/>
    <property type="project" value="TreeGrafter"/>
</dbReference>
<dbReference type="GO" id="GO:0005886">
    <property type="term" value="C:plasma membrane"/>
    <property type="evidence" value="ECO:0007669"/>
    <property type="project" value="TreeGrafter"/>
</dbReference>
<dbReference type="PANTHER" id="PTHR45711">
    <property type="entry name" value="CHLORIDE CHANNEL PROTEIN"/>
    <property type="match status" value="1"/>
</dbReference>
<feature type="transmembrane region" description="Helical" evidence="8">
    <location>
        <begin position="334"/>
        <end position="354"/>
    </location>
</feature>
<sequence length="757" mass="84650">MDFQPVELTDLESGGSLQIPETKNFPLFQTVDWIEESQNGSSSSIKSGPELYSETRWGHLRHWIWRRFREITTLTCIALLLGFIAGSIQVVTETLVNWKSGHCSRNWLLNKSFCCAGLEKSQDVKRLFDSRDELNCIKDGIWIERTNPFLDFTLFILLSLVFAVASGLMVKYIAPMATGSGISEIKVWVSGFKYKDEFLNLKTLVVKSMALPLAISSGLSVGKEGPSVHYATCCGFVITNMFFKHSLSFSHQSEYLIAATAGGVAVAFGAPIGGVLFALEEMSTTSYFNLSVLWKSYYVALCAVATLQYMNPFRNGKIVLFEVTYDNIWKFQEIPVFIALGVFGGLYGLLVSNWNVRYVNFRKYYLQKYRIQEVAVLTLITALLSYFNEFLRLDMTESMGILFHECVADDSDSMWTHRICKLDSNTHGRVFIQIFFSLVIATVMRSLLIVISYGCSVPAGIFVPSMAVGASFGRAVSLIVERWITGPHTITPGTYAFLGAAATLSGITNLTLTVVVIMIELTGAFSYIIPSMIVVAVTHLVLGSISAKGGIADQMIVVNGFPILESLQGEERHMEGFTARDIMANHIASVPTEISLATMVDFLDRNDQFKQYPVVEEGSGMLIGYLKRSTLSLEIAAAVENNVDNAVKIVFDGEDRPNTHYKEETIYLQHLLNHSPVVVADHFPVQLLHHYFRKLGCKFVVVEAKGRPQGLITRKDLLKFERFKHKEAHGPLYSFDSGMEHKLWSTIRAVFKLPEDQ</sequence>
<dbReference type="InterPro" id="IPR001807">
    <property type="entry name" value="ClC"/>
</dbReference>
<evidence type="ECO:0000256" key="8">
    <source>
        <dbReference type="SAM" id="Phobius"/>
    </source>
</evidence>
<reference evidence="11" key="1">
    <citation type="submission" date="2016-03" db="EMBL/GenBank/DDBJ databases">
        <authorList>
            <person name="Devillers Hugo."/>
        </authorList>
    </citation>
    <scope>NUCLEOTIDE SEQUENCE [LARGE SCALE GENOMIC DNA]</scope>
</reference>
<dbReference type="PRINTS" id="PR00762">
    <property type="entry name" value="CLCHANNEL"/>
</dbReference>
<dbReference type="GO" id="GO:0006879">
    <property type="term" value="P:intracellular iron ion homeostasis"/>
    <property type="evidence" value="ECO:0007669"/>
    <property type="project" value="TreeGrafter"/>
</dbReference>
<name>A0A1G4JM13_9SACH</name>
<evidence type="ECO:0000259" key="9">
    <source>
        <dbReference type="Pfam" id="PF00571"/>
    </source>
</evidence>
<dbReference type="CDD" id="cd03684">
    <property type="entry name" value="ClC_3_like"/>
    <property type="match status" value="1"/>
</dbReference>
<dbReference type="Pfam" id="PF00654">
    <property type="entry name" value="Voltage_CLC"/>
    <property type="match status" value="1"/>
</dbReference>
<feature type="transmembrane region" description="Helical" evidence="8">
    <location>
        <begin position="152"/>
        <end position="174"/>
    </location>
</feature>
<dbReference type="GO" id="GO:0006878">
    <property type="term" value="P:intracellular copper ion homeostasis"/>
    <property type="evidence" value="ECO:0007669"/>
    <property type="project" value="TreeGrafter"/>
</dbReference>
<keyword evidence="6 8" id="KW-0472">Membrane</keyword>
<feature type="transmembrane region" description="Helical" evidence="8">
    <location>
        <begin position="374"/>
        <end position="391"/>
    </location>
</feature>
<dbReference type="InterPro" id="IPR046342">
    <property type="entry name" value="CBS_dom_sf"/>
</dbReference>
<evidence type="ECO:0000256" key="5">
    <source>
        <dbReference type="ARBA" id="ARBA00023065"/>
    </source>
</evidence>
<dbReference type="GO" id="GO:0000324">
    <property type="term" value="C:fungal-type vacuole"/>
    <property type="evidence" value="ECO:0007669"/>
    <property type="project" value="TreeGrafter"/>
</dbReference>
<evidence type="ECO:0000256" key="2">
    <source>
        <dbReference type="ARBA" id="ARBA00022448"/>
    </source>
</evidence>
<feature type="domain" description="CBS" evidence="9">
    <location>
        <begin position="579"/>
        <end position="631"/>
    </location>
</feature>
<evidence type="ECO:0000256" key="6">
    <source>
        <dbReference type="ARBA" id="ARBA00023136"/>
    </source>
</evidence>
<evidence type="ECO:0000313" key="10">
    <source>
        <dbReference type="EMBL" id="SCU91395.1"/>
    </source>
</evidence>
<feature type="transmembrane region" description="Helical" evidence="8">
    <location>
        <begin position="71"/>
        <end position="91"/>
    </location>
</feature>
<proteinExistence type="predicted"/>
<dbReference type="OrthoDB" id="44789at2759"/>
<evidence type="ECO:0000313" key="11">
    <source>
        <dbReference type="Proteomes" id="UP000191144"/>
    </source>
</evidence>
<dbReference type="EMBL" id="LT598481">
    <property type="protein sequence ID" value="SCU91395.1"/>
    <property type="molecule type" value="Genomic_DNA"/>
</dbReference>
<accession>A0A1G4JM13</accession>
<dbReference type="SUPFAM" id="SSF54631">
    <property type="entry name" value="CBS-domain pair"/>
    <property type="match status" value="1"/>
</dbReference>
<feature type="domain" description="CBS" evidence="9">
    <location>
        <begin position="671"/>
        <end position="720"/>
    </location>
</feature>
<feature type="transmembrane region" description="Helical" evidence="8">
    <location>
        <begin position="227"/>
        <end position="243"/>
    </location>
</feature>
<evidence type="ECO:0000256" key="4">
    <source>
        <dbReference type="ARBA" id="ARBA00022989"/>
    </source>
</evidence>
<feature type="transmembrane region" description="Helical" evidence="8">
    <location>
        <begin position="255"/>
        <end position="277"/>
    </location>
</feature>
<evidence type="ECO:0000256" key="7">
    <source>
        <dbReference type="ARBA" id="ARBA00023214"/>
    </source>
</evidence>
<keyword evidence="11" id="KW-1185">Reference proteome</keyword>
<dbReference type="GO" id="GO:0005783">
    <property type="term" value="C:endoplasmic reticulum"/>
    <property type="evidence" value="ECO:0007669"/>
    <property type="project" value="TreeGrafter"/>
</dbReference>
<dbReference type="Gene3D" id="3.10.580.10">
    <property type="entry name" value="CBS-domain"/>
    <property type="match status" value="1"/>
</dbReference>
<feature type="transmembrane region" description="Helical" evidence="8">
    <location>
        <begin position="525"/>
        <end position="545"/>
    </location>
</feature>
<dbReference type="SUPFAM" id="SSF81340">
    <property type="entry name" value="Clc chloride channel"/>
    <property type="match status" value="1"/>
</dbReference>
<evidence type="ECO:0000256" key="1">
    <source>
        <dbReference type="ARBA" id="ARBA00004141"/>
    </source>
</evidence>
<feature type="transmembrane region" description="Helical" evidence="8">
    <location>
        <begin position="492"/>
        <end position="519"/>
    </location>
</feature>
<keyword evidence="5" id="KW-0406">Ion transport</keyword>
<dbReference type="Pfam" id="PF00571">
    <property type="entry name" value="CBS"/>
    <property type="match status" value="2"/>
</dbReference>
<gene>
    <name evidence="10" type="ORF">LAME_0E12354G</name>
</gene>
<keyword evidence="3 8" id="KW-0812">Transmembrane</keyword>
<dbReference type="Gene3D" id="1.10.3080.10">
    <property type="entry name" value="Clc chloride channel"/>
    <property type="match status" value="1"/>
</dbReference>
<dbReference type="SMR" id="A0A1G4JM13"/>
<protein>
    <submittedName>
        <fullName evidence="10">LAME_0E12354g1_1</fullName>
    </submittedName>
</protein>
<keyword evidence="2" id="KW-0813">Transport</keyword>
<dbReference type="InterPro" id="IPR014743">
    <property type="entry name" value="Cl-channel_core"/>
</dbReference>
<dbReference type="AlphaFoldDB" id="A0A1G4JM13"/>
<organism evidence="10 11">
    <name type="scientific">Lachancea meyersii CBS 8951</name>
    <dbReference type="NCBI Taxonomy" id="1266667"/>
    <lineage>
        <taxon>Eukaryota</taxon>
        <taxon>Fungi</taxon>
        <taxon>Dikarya</taxon>
        <taxon>Ascomycota</taxon>
        <taxon>Saccharomycotina</taxon>
        <taxon>Saccharomycetes</taxon>
        <taxon>Saccharomycetales</taxon>
        <taxon>Saccharomycetaceae</taxon>
        <taxon>Lachancea</taxon>
    </lineage>
</organism>
<comment type="subcellular location">
    <subcellularLocation>
        <location evidence="1">Membrane</location>
        <topology evidence="1">Multi-pass membrane protein</topology>
    </subcellularLocation>
</comment>
<evidence type="ECO:0000256" key="3">
    <source>
        <dbReference type="ARBA" id="ARBA00022692"/>
    </source>
</evidence>
<keyword evidence="4 8" id="KW-1133">Transmembrane helix</keyword>
<feature type="transmembrane region" description="Helical" evidence="8">
    <location>
        <begin position="430"/>
        <end position="453"/>
    </location>
</feature>